<dbReference type="Proteomes" id="UP000614469">
    <property type="component" value="Unassembled WGS sequence"/>
</dbReference>
<protein>
    <recommendedName>
        <fullName evidence="11">Amino acid permease</fullName>
    </recommendedName>
</protein>
<dbReference type="Pfam" id="PF03222">
    <property type="entry name" value="Trp_Tyr_perm"/>
    <property type="match status" value="1"/>
</dbReference>
<dbReference type="Gene3D" id="1.20.1740.10">
    <property type="entry name" value="Amino acid/polyamine transporter I"/>
    <property type="match status" value="1"/>
</dbReference>
<evidence type="ECO:0000256" key="4">
    <source>
        <dbReference type="ARBA" id="ARBA00022519"/>
    </source>
</evidence>
<feature type="transmembrane region" description="Helical" evidence="8">
    <location>
        <begin position="130"/>
        <end position="148"/>
    </location>
</feature>
<feature type="transmembrane region" description="Helical" evidence="8">
    <location>
        <begin position="155"/>
        <end position="174"/>
    </location>
</feature>
<evidence type="ECO:0000256" key="7">
    <source>
        <dbReference type="ARBA" id="ARBA00023136"/>
    </source>
</evidence>
<dbReference type="PANTHER" id="PTHR32195:SF26">
    <property type="entry name" value="TRYPTOPHAN OR TYROSINE TRANSPORTER PROTEIN"/>
    <property type="match status" value="1"/>
</dbReference>
<sequence>MKKKTDNQLTQWEAISLMVGAGVGAGIMAVPFLAERVGIIGLAVILPVAWAASSIVHLMLAEVLFRTGQDLQIVELMQIYILKGRIGKWFLWIIFTFLSIAFLANLAAYISGAGEIVANLTGIHQRIAELAIYIISASVVFFGLKAVGIAEKIGVIVLISLVSVIVLGVIPLGLSLPLKTSGSATGWMALYGMVMYALWTFYSVPQVVKGLGSDRHGAVRAILIGLGINGALTATVALVALGLSTEVTQIAIIGITKEMGPWVGVIGSILIIFAFVTSYWSVSLALADIIQERIGLSTKLAWLLATLPSLIILWIGVWQFLEWLRLAAGATAIVVALITIPMYKKARQKGVVKDPGWTLGPWGSPAMLALVLFLLILMGVGSLVSIG</sequence>
<evidence type="ECO:0000256" key="3">
    <source>
        <dbReference type="ARBA" id="ARBA00022475"/>
    </source>
</evidence>
<name>A0A8J6TGQ4_9CHLR</name>
<evidence type="ECO:0000313" key="9">
    <source>
        <dbReference type="EMBL" id="MBC8333705.1"/>
    </source>
</evidence>
<keyword evidence="4" id="KW-0997">Cell inner membrane</keyword>
<comment type="subcellular location">
    <subcellularLocation>
        <location evidence="1">Cell inner membrane</location>
        <topology evidence="1">Multi-pass membrane protein</topology>
    </subcellularLocation>
</comment>
<reference evidence="9 10" key="1">
    <citation type="submission" date="2020-08" db="EMBL/GenBank/DDBJ databases">
        <title>Bridging the membrane lipid divide: bacteria of the FCB group superphylum have the potential to synthesize archaeal ether lipids.</title>
        <authorList>
            <person name="Villanueva L."/>
            <person name="Von Meijenfeldt F.A.B."/>
            <person name="Westbye A.B."/>
            <person name="Yadav S."/>
            <person name="Hopmans E.C."/>
            <person name="Dutilh B.E."/>
            <person name="Sinninghe Damste J.S."/>
        </authorList>
    </citation>
    <scope>NUCLEOTIDE SEQUENCE [LARGE SCALE GENOMIC DNA]</scope>
    <source>
        <strain evidence="9">NIOZ-UU36</strain>
    </source>
</reference>
<evidence type="ECO:0000313" key="10">
    <source>
        <dbReference type="Proteomes" id="UP000614469"/>
    </source>
</evidence>
<dbReference type="PANTHER" id="PTHR32195">
    <property type="entry name" value="OS07G0662800 PROTEIN"/>
    <property type="match status" value="1"/>
</dbReference>
<dbReference type="GO" id="GO:0005886">
    <property type="term" value="C:plasma membrane"/>
    <property type="evidence" value="ECO:0007669"/>
    <property type="project" value="UniProtKB-SubCell"/>
</dbReference>
<keyword evidence="6 8" id="KW-1133">Transmembrane helix</keyword>
<feature type="transmembrane region" description="Helical" evidence="8">
    <location>
        <begin position="39"/>
        <end position="65"/>
    </location>
</feature>
<dbReference type="InterPro" id="IPR018227">
    <property type="entry name" value="Amino_acid_transport_2"/>
</dbReference>
<organism evidence="9 10">
    <name type="scientific">Candidatus Desulfolinea nitratireducens</name>
    <dbReference type="NCBI Taxonomy" id="2841698"/>
    <lineage>
        <taxon>Bacteria</taxon>
        <taxon>Bacillati</taxon>
        <taxon>Chloroflexota</taxon>
        <taxon>Anaerolineae</taxon>
        <taxon>Anaerolineales</taxon>
        <taxon>Anaerolineales incertae sedis</taxon>
        <taxon>Candidatus Desulfolinea</taxon>
    </lineage>
</organism>
<proteinExistence type="predicted"/>
<evidence type="ECO:0008006" key="11">
    <source>
        <dbReference type="Google" id="ProtNLM"/>
    </source>
</evidence>
<accession>A0A8J6TGQ4</accession>
<dbReference type="EMBL" id="JACNJN010000019">
    <property type="protein sequence ID" value="MBC8333705.1"/>
    <property type="molecule type" value="Genomic_DNA"/>
</dbReference>
<feature type="transmembrane region" description="Helical" evidence="8">
    <location>
        <begin position="217"/>
        <end position="242"/>
    </location>
</feature>
<evidence type="ECO:0000256" key="1">
    <source>
        <dbReference type="ARBA" id="ARBA00004429"/>
    </source>
</evidence>
<feature type="transmembrane region" description="Helical" evidence="8">
    <location>
        <begin position="364"/>
        <end position="386"/>
    </location>
</feature>
<feature type="transmembrane region" description="Helical" evidence="8">
    <location>
        <begin position="262"/>
        <end position="287"/>
    </location>
</feature>
<keyword evidence="3" id="KW-1003">Cell membrane</keyword>
<feature type="transmembrane region" description="Helical" evidence="8">
    <location>
        <begin position="299"/>
        <end position="317"/>
    </location>
</feature>
<keyword evidence="2" id="KW-0813">Transport</keyword>
<evidence type="ECO:0000256" key="5">
    <source>
        <dbReference type="ARBA" id="ARBA00022692"/>
    </source>
</evidence>
<feature type="transmembrane region" description="Helical" evidence="8">
    <location>
        <begin position="12"/>
        <end position="33"/>
    </location>
</feature>
<feature type="transmembrane region" description="Helical" evidence="8">
    <location>
        <begin position="323"/>
        <end position="343"/>
    </location>
</feature>
<evidence type="ECO:0000256" key="2">
    <source>
        <dbReference type="ARBA" id="ARBA00022448"/>
    </source>
</evidence>
<feature type="transmembrane region" description="Helical" evidence="8">
    <location>
        <begin position="186"/>
        <end position="205"/>
    </location>
</feature>
<gene>
    <name evidence="9" type="ORF">H8E29_00415</name>
</gene>
<dbReference type="GO" id="GO:0003333">
    <property type="term" value="P:amino acid transmembrane transport"/>
    <property type="evidence" value="ECO:0007669"/>
    <property type="project" value="InterPro"/>
</dbReference>
<evidence type="ECO:0000256" key="8">
    <source>
        <dbReference type="SAM" id="Phobius"/>
    </source>
</evidence>
<comment type="caution">
    <text evidence="9">The sequence shown here is derived from an EMBL/GenBank/DDBJ whole genome shotgun (WGS) entry which is preliminary data.</text>
</comment>
<evidence type="ECO:0000256" key="6">
    <source>
        <dbReference type="ARBA" id="ARBA00022989"/>
    </source>
</evidence>
<feature type="transmembrane region" description="Helical" evidence="8">
    <location>
        <begin position="86"/>
        <end position="110"/>
    </location>
</feature>
<keyword evidence="5 8" id="KW-0812">Transmembrane</keyword>
<keyword evidence="7 8" id="KW-0472">Membrane</keyword>
<dbReference type="AlphaFoldDB" id="A0A8J6TGQ4"/>